<dbReference type="Pfam" id="PF01558">
    <property type="entry name" value="POR"/>
    <property type="match status" value="1"/>
</dbReference>
<dbReference type="EMBL" id="SGXC01000001">
    <property type="protein sequence ID" value="RZS85916.1"/>
    <property type="molecule type" value="Genomic_DNA"/>
</dbReference>
<dbReference type="InterPro" id="IPR002869">
    <property type="entry name" value="Pyrv_flavodox_OxRed_cen"/>
</dbReference>
<feature type="domain" description="DUF6537" evidence="3">
    <location>
        <begin position="270"/>
        <end position="483"/>
    </location>
</feature>
<accession>A0A4Q7NM21</accession>
<comment type="caution">
    <text evidence="4">The sequence shown here is derived from an EMBL/GenBank/DDBJ whole genome shotgun (WGS) entry which is preliminary data.</text>
</comment>
<dbReference type="InterPro" id="IPR046667">
    <property type="entry name" value="DUF6537"/>
</dbReference>
<dbReference type="Pfam" id="PF20169">
    <property type="entry name" value="DUF6537"/>
    <property type="match status" value="1"/>
</dbReference>
<sequence>MSLNHDTGAPRALTIAVLAMGGEGGGVLADWLVDLAEHNGYLAQTTSVPGVAQRTGATVYYIEMFREADVPPGRAPVMALGPVPGEVDVVIASELMEAGRALQRGLVADDRTTLIASTHRVYSMTERTAMGDDRVDSAALLEGGQVAARRFVAADFSRMAEDAGSPISPALYGALAATGALPFGRELFEDAIRRGGVGVKASLQAFAAGFDAAMAGQETVLHETPVRREAAAVAPAGAPASTDRLPAAVGPRLAAVHERMAREFPAECHAVLRAGLVRAADYQDVAYAGEYLDRLAPLLAALPDRSPASVEVLSETARHLALWMTYEDVARVADLKTRGTRFARVAAEVRLTPAQQLDINEFMHPRLEELADAMPAWLGRWMMRSAFARACIMPFTRKGRVVRTSSLRGFLLLYAVAGLRGIRRGSLRYQVERERMARWMDTIVSLVAGQPALAVEVARAQRLIKGYGDTHVRGWGNFQRIMSALPALRQAADGPSRLRVLVKAALADDSGRALEERLATV</sequence>
<evidence type="ECO:0000259" key="2">
    <source>
        <dbReference type="Pfam" id="PF01558"/>
    </source>
</evidence>
<dbReference type="Gene3D" id="3.40.920.10">
    <property type="entry name" value="Pyruvate-ferredoxin oxidoreductase, PFOR, domain III"/>
    <property type="match status" value="1"/>
</dbReference>
<dbReference type="NCBIfam" id="NF006179">
    <property type="entry name" value="PRK08312.1"/>
    <property type="match status" value="1"/>
</dbReference>
<dbReference type="InterPro" id="IPR019752">
    <property type="entry name" value="Pyrv/ketoisovalerate_OxRed_cat"/>
</dbReference>
<dbReference type="RefSeq" id="WP_130357057.1">
    <property type="nucleotide sequence ID" value="NZ_SGXC01000001.1"/>
</dbReference>
<protein>
    <submittedName>
        <fullName evidence="4">Indolepyruvate ferredoxin oxidoreductase beta subunit</fullName>
    </submittedName>
</protein>
<dbReference type="OrthoDB" id="6135558at2"/>
<name>A0A4Q7NM21_9BURK</name>
<dbReference type="AlphaFoldDB" id="A0A4Q7NM21"/>
<evidence type="ECO:0000313" key="5">
    <source>
        <dbReference type="Proteomes" id="UP000292445"/>
    </source>
</evidence>
<organism evidence="4 5">
    <name type="scientific">Pigmentiphaga kullae</name>
    <dbReference type="NCBI Taxonomy" id="151784"/>
    <lineage>
        <taxon>Bacteria</taxon>
        <taxon>Pseudomonadati</taxon>
        <taxon>Pseudomonadota</taxon>
        <taxon>Betaproteobacteria</taxon>
        <taxon>Burkholderiales</taxon>
        <taxon>Alcaligenaceae</taxon>
        <taxon>Pigmentiphaga</taxon>
    </lineage>
</organism>
<dbReference type="SUPFAM" id="SSF53323">
    <property type="entry name" value="Pyruvate-ferredoxin oxidoreductase, PFOR, domain III"/>
    <property type="match status" value="1"/>
</dbReference>
<dbReference type="Proteomes" id="UP000292445">
    <property type="component" value="Unassembled WGS sequence"/>
</dbReference>
<evidence type="ECO:0000259" key="3">
    <source>
        <dbReference type="Pfam" id="PF20169"/>
    </source>
</evidence>
<proteinExistence type="predicted"/>
<evidence type="ECO:0000256" key="1">
    <source>
        <dbReference type="ARBA" id="ARBA00023002"/>
    </source>
</evidence>
<evidence type="ECO:0000313" key="4">
    <source>
        <dbReference type="EMBL" id="RZS85916.1"/>
    </source>
</evidence>
<dbReference type="GO" id="GO:0016903">
    <property type="term" value="F:oxidoreductase activity, acting on the aldehyde or oxo group of donors"/>
    <property type="evidence" value="ECO:0007669"/>
    <property type="project" value="InterPro"/>
</dbReference>
<keyword evidence="5" id="KW-1185">Reference proteome</keyword>
<reference evidence="4 5" key="1">
    <citation type="submission" date="2019-02" db="EMBL/GenBank/DDBJ databases">
        <title>Genomic Encyclopedia of Type Strains, Phase IV (KMG-IV): sequencing the most valuable type-strain genomes for metagenomic binning, comparative biology and taxonomic classification.</title>
        <authorList>
            <person name="Goeker M."/>
        </authorList>
    </citation>
    <scope>NUCLEOTIDE SEQUENCE [LARGE SCALE GENOMIC DNA]</scope>
    <source>
        <strain evidence="4 5">K24</strain>
    </source>
</reference>
<keyword evidence="4" id="KW-0670">Pyruvate</keyword>
<gene>
    <name evidence="4" type="ORF">EV675_1946</name>
</gene>
<feature type="domain" description="Pyruvate/ketoisovalerate oxidoreductase catalytic" evidence="2">
    <location>
        <begin position="21"/>
        <end position="211"/>
    </location>
</feature>
<keyword evidence="1" id="KW-0560">Oxidoreductase</keyword>